<dbReference type="EMBL" id="FMAJ01000002">
    <property type="protein sequence ID" value="SCB57027.1"/>
    <property type="molecule type" value="Genomic_DNA"/>
</dbReference>
<dbReference type="GO" id="GO:0008237">
    <property type="term" value="F:metallopeptidase activity"/>
    <property type="evidence" value="ECO:0007669"/>
    <property type="project" value="UniProtKB-KW"/>
</dbReference>
<reference evidence="13 14" key="1">
    <citation type="submission" date="2016-08" db="EMBL/GenBank/DDBJ databases">
        <authorList>
            <person name="Seilhamer J.J."/>
        </authorList>
    </citation>
    <scope>NUCLEOTIDE SEQUENCE [LARGE SCALE GENOMIC DNA]</scope>
    <source>
        <strain evidence="13 14">HBR26</strain>
    </source>
</reference>
<evidence type="ECO:0000313" key="14">
    <source>
        <dbReference type="Proteomes" id="UP000198723"/>
    </source>
</evidence>
<dbReference type="PANTHER" id="PTHR37425">
    <property type="match status" value="1"/>
</dbReference>
<feature type="region of interest" description="Disordered" evidence="12">
    <location>
        <begin position="268"/>
        <end position="287"/>
    </location>
</feature>
<dbReference type="PANTHER" id="PTHR37425:SF1">
    <property type="entry name" value="OUTER MEMBRANE PROTEIN"/>
    <property type="match status" value="1"/>
</dbReference>
<keyword evidence="5" id="KW-0732">Signal</keyword>
<keyword evidence="8" id="KW-0482">Metalloprotease</keyword>
<dbReference type="InterPro" id="IPR009045">
    <property type="entry name" value="Zn_M74/Hedgehog-like"/>
</dbReference>
<evidence type="ECO:0000256" key="1">
    <source>
        <dbReference type="ARBA" id="ARBA00001947"/>
    </source>
</evidence>
<evidence type="ECO:0000256" key="6">
    <source>
        <dbReference type="ARBA" id="ARBA00022801"/>
    </source>
</evidence>
<keyword evidence="4" id="KW-0479">Metal-binding</keyword>
<keyword evidence="6" id="KW-0378">Hydrolase</keyword>
<evidence type="ECO:0000256" key="4">
    <source>
        <dbReference type="ARBA" id="ARBA00022723"/>
    </source>
</evidence>
<dbReference type="GO" id="GO:0006508">
    <property type="term" value="P:proteolysis"/>
    <property type="evidence" value="ECO:0007669"/>
    <property type="project" value="UniProtKB-KW"/>
</dbReference>
<sequence length="473" mass="50694">MRSFPAVVEVWCRTGLFVLKYSVQSLSGGASGGVAALLSRAKRFAAQTILPALIALPALVGSASFASAEDRALKLFFTHTGERATITYKRDGKFDPKGLAQINRFLRDWRRNEPTRMDPRLLDLVWEVYKKSGGKDYIHIVSAYRSPATNNMLRNRSRSTGVAKKSQHMLGKAMDFYVPGVKLATLRAVAMQMQVGGVGYYPTSGSPFVHLDVGNVRAWPRMSRQELARIFPNGQTMHLPADGRPLPGYNQAVASHRKRVSSTSIEIASATGEDEDVAASPARSGGATDSKLVTALLPTPKSRALNALALQTGAVEPDEKPAAPDLSSLVIPIPAMRPVALAHDKGADDELETASIGPIAALPERRPPELPAHARFHPLVAAQETARQGADMIASLPMTAPWEEAEFLGSTSEAALMQWALHSPGEATGLSAPRLSPRTVHREADVAASAEHALPVAARGPFDASRFASPPEG</sequence>
<dbReference type="RefSeq" id="WP_092748351.1">
    <property type="nucleotide sequence ID" value="NZ_FMAJ01000002.1"/>
</dbReference>
<dbReference type="Gene3D" id="3.30.1380.10">
    <property type="match status" value="1"/>
</dbReference>
<organism evidence="13 14">
    <name type="scientific">Rhizobium aethiopicum</name>
    <dbReference type="NCBI Taxonomy" id="1138170"/>
    <lineage>
        <taxon>Bacteria</taxon>
        <taxon>Pseudomonadati</taxon>
        <taxon>Pseudomonadota</taxon>
        <taxon>Alphaproteobacteria</taxon>
        <taxon>Hyphomicrobiales</taxon>
        <taxon>Rhizobiaceae</taxon>
        <taxon>Rhizobium/Agrobacterium group</taxon>
        <taxon>Rhizobium</taxon>
    </lineage>
</organism>
<keyword evidence="9" id="KW-0961">Cell wall biogenesis/degradation</keyword>
<evidence type="ECO:0000256" key="3">
    <source>
        <dbReference type="ARBA" id="ARBA00022670"/>
    </source>
</evidence>
<dbReference type="STRING" id="1138170.GA0061105_10213"/>
<comment type="cofactor">
    <cofactor evidence="1">
        <name>Zn(2+)</name>
        <dbReference type="ChEBI" id="CHEBI:29105"/>
    </cofactor>
</comment>
<dbReference type="AlphaFoldDB" id="A0A1C3XXP2"/>
<dbReference type="Proteomes" id="UP000198723">
    <property type="component" value="Unassembled WGS sequence"/>
</dbReference>
<evidence type="ECO:0000256" key="9">
    <source>
        <dbReference type="ARBA" id="ARBA00023316"/>
    </source>
</evidence>
<evidence type="ECO:0000256" key="5">
    <source>
        <dbReference type="ARBA" id="ARBA00022729"/>
    </source>
</evidence>
<dbReference type="Pfam" id="PF05951">
    <property type="entry name" value="Peptidase_M15_2"/>
    <property type="match status" value="1"/>
</dbReference>
<evidence type="ECO:0000256" key="7">
    <source>
        <dbReference type="ARBA" id="ARBA00022833"/>
    </source>
</evidence>
<comment type="similarity">
    <text evidence="10">Belongs to the peptidase M15 family.</text>
</comment>
<keyword evidence="3" id="KW-0645">Protease</keyword>
<evidence type="ECO:0000313" key="13">
    <source>
        <dbReference type="EMBL" id="SCB57027.1"/>
    </source>
</evidence>
<dbReference type="GO" id="GO:0046872">
    <property type="term" value="F:metal ion binding"/>
    <property type="evidence" value="ECO:0007669"/>
    <property type="project" value="UniProtKB-KW"/>
</dbReference>
<dbReference type="SUPFAM" id="SSF55166">
    <property type="entry name" value="Hedgehog/DD-peptidase"/>
    <property type="match status" value="1"/>
</dbReference>
<gene>
    <name evidence="13" type="ORF">GA0061105_10213</name>
</gene>
<evidence type="ECO:0000256" key="2">
    <source>
        <dbReference type="ARBA" id="ARBA00004776"/>
    </source>
</evidence>
<proteinExistence type="inferred from homology"/>
<evidence type="ECO:0000256" key="10">
    <source>
        <dbReference type="ARBA" id="ARBA00093448"/>
    </source>
</evidence>
<evidence type="ECO:0000256" key="8">
    <source>
        <dbReference type="ARBA" id="ARBA00023049"/>
    </source>
</evidence>
<keyword evidence="7" id="KW-0862">Zinc</keyword>
<evidence type="ECO:0000256" key="11">
    <source>
        <dbReference type="ARBA" id="ARBA00093666"/>
    </source>
</evidence>
<accession>A0A1C3XXP2</accession>
<evidence type="ECO:0000256" key="12">
    <source>
        <dbReference type="SAM" id="MobiDB-lite"/>
    </source>
</evidence>
<feature type="region of interest" description="Disordered" evidence="12">
    <location>
        <begin position="442"/>
        <end position="473"/>
    </location>
</feature>
<dbReference type="InterPro" id="IPR010275">
    <property type="entry name" value="MepK"/>
</dbReference>
<protein>
    <recommendedName>
        <fullName evidence="11">Murein endopeptidase K</fullName>
    </recommendedName>
</protein>
<dbReference type="GO" id="GO:0071555">
    <property type="term" value="P:cell wall organization"/>
    <property type="evidence" value="ECO:0007669"/>
    <property type="project" value="UniProtKB-KW"/>
</dbReference>
<dbReference type="CDD" id="cd14844">
    <property type="entry name" value="Zn-DD-carboxypeptidase_like"/>
    <property type="match status" value="1"/>
</dbReference>
<name>A0A1C3XXP2_9HYPH</name>
<comment type="pathway">
    <text evidence="2">Cell wall biogenesis; cell wall polysaccharide biosynthesis.</text>
</comment>